<evidence type="ECO:0000256" key="1">
    <source>
        <dbReference type="ARBA" id="ARBA00022603"/>
    </source>
</evidence>
<name>A0ABS6KRY8_9MYCO</name>
<dbReference type="EMBL" id="VOMB01000023">
    <property type="protein sequence ID" value="MBU9766325.1"/>
    <property type="molecule type" value="Genomic_DNA"/>
</dbReference>
<dbReference type="GO" id="GO:0008168">
    <property type="term" value="F:methyltransferase activity"/>
    <property type="evidence" value="ECO:0007669"/>
    <property type="project" value="UniProtKB-KW"/>
</dbReference>
<dbReference type="Proteomes" id="UP000812982">
    <property type="component" value="Unassembled WGS sequence"/>
</dbReference>
<keyword evidence="1 3" id="KW-0489">Methyltransferase</keyword>
<keyword evidence="4" id="KW-1185">Reference proteome</keyword>
<dbReference type="InterPro" id="IPR007213">
    <property type="entry name" value="Ppm1/Ppm2/Tcmp"/>
</dbReference>
<accession>A0ABS6KRY8</accession>
<keyword evidence="2" id="KW-0808">Transferase</keyword>
<evidence type="ECO:0000313" key="4">
    <source>
        <dbReference type="Proteomes" id="UP000812982"/>
    </source>
</evidence>
<organism evidence="3 4">
    <name type="scientific">[Mycobacterium] fortunisiensis</name>
    <dbReference type="NCBI Taxonomy" id="2600579"/>
    <lineage>
        <taxon>Bacteria</taxon>
        <taxon>Bacillati</taxon>
        <taxon>Actinomycetota</taxon>
        <taxon>Actinomycetes</taxon>
        <taxon>Mycobacteriales</taxon>
        <taxon>Mycobacteriaceae</taxon>
        <taxon>Mycolicibacterium</taxon>
    </lineage>
</organism>
<evidence type="ECO:0000313" key="3">
    <source>
        <dbReference type="EMBL" id="MBU9766325.1"/>
    </source>
</evidence>
<dbReference type="Pfam" id="PF04072">
    <property type="entry name" value="LCM"/>
    <property type="match status" value="1"/>
</dbReference>
<comment type="caution">
    <text evidence="3">The sequence shown here is derived from an EMBL/GenBank/DDBJ whole genome shotgun (WGS) entry which is preliminary data.</text>
</comment>
<sequence>MSSTPRTKVALTGVSETALLTLQVRAHEARRPDGLIDDPMAVQLVDSIDFDFGKFGYTRRQDMALRALLFDRMTANYLRDHPKATVVALAEGLQTSFYRLDAAGVGHEFRWLTVDLEPMIEIRNKLLPKPDRVTRCAQSALDFSWMDQVQTEDGVFITAEGLLMYLQPDEAMSLIRACAQRFPGGQLMFDLPPSFFAFLTRRGMPTSTRYRVPPMPFTLSPGQLADLAHTVPGVRTVRDLPMPPARGVVLNALLRAQHLPIFDPVRPVMALLEFG</sequence>
<dbReference type="PANTHER" id="PTHR43619:SF2">
    <property type="entry name" value="S-ADENOSYL-L-METHIONINE-DEPENDENT METHYLTRANSFERASES SUPERFAMILY PROTEIN"/>
    <property type="match status" value="1"/>
</dbReference>
<dbReference type="RefSeq" id="WP_217160186.1">
    <property type="nucleotide sequence ID" value="NZ_VOMB01000023.1"/>
</dbReference>
<protein>
    <submittedName>
        <fullName evidence="3">Class I SAM-dependent methyltransferase</fullName>
    </submittedName>
</protein>
<gene>
    <name evidence="3" type="ORF">FR943_21070</name>
</gene>
<proteinExistence type="predicted"/>
<dbReference type="PANTHER" id="PTHR43619">
    <property type="entry name" value="S-ADENOSYL-L-METHIONINE-DEPENDENT METHYLTRANSFERASE YKTD-RELATED"/>
    <property type="match status" value="1"/>
</dbReference>
<dbReference type="InterPro" id="IPR016874">
    <property type="entry name" value="TcmP-like"/>
</dbReference>
<dbReference type="GO" id="GO:0032259">
    <property type="term" value="P:methylation"/>
    <property type="evidence" value="ECO:0007669"/>
    <property type="project" value="UniProtKB-KW"/>
</dbReference>
<dbReference type="PIRSF" id="PIRSF028177">
    <property type="entry name" value="Polyketide_synth_Omtfrase_TcmP"/>
    <property type="match status" value="1"/>
</dbReference>
<evidence type="ECO:0000256" key="2">
    <source>
        <dbReference type="ARBA" id="ARBA00022679"/>
    </source>
</evidence>
<reference evidence="3 4" key="1">
    <citation type="journal article" date="2021" name="Sci. Rep.">
        <title>Phenotypic and genomic hallmarks of a novel, potentially pathogenic rapidly growing Mycobacterium species related to the Mycobacterium fortuitum complex.</title>
        <authorList>
            <person name="Gharbi R."/>
            <person name="Khanna V."/>
            <person name="Frigui W."/>
            <person name="Mhenni B."/>
            <person name="Brosch R."/>
            <person name="Mardassi H."/>
        </authorList>
    </citation>
    <scope>NUCLEOTIDE SEQUENCE [LARGE SCALE GENOMIC DNA]</scope>
    <source>
        <strain evidence="3 4">TNTM28</strain>
    </source>
</reference>